<evidence type="ECO:0000313" key="12">
    <source>
        <dbReference type="Proteomes" id="UP000002218"/>
    </source>
</evidence>
<keyword evidence="5" id="KW-0378">Hydrolase</keyword>
<dbReference type="eggNOG" id="COG2866">
    <property type="taxonomic scope" value="Bacteria"/>
</dbReference>
<dbReference type="InterPro" id="IPR057247">
    <property type="entry name" value="CARBOXYPEPT_ZN_2"/>
</dbReference>
<dbReference type="GO" id="GO:0008270">
    <property type="term" value="F:zinc ion binding"/>
    <property type="evidence" value="ECO:0007669"/>
    <property type="project" value="InterPro"/>
</dbReference>
<dbReference type="SUPFAM" id="SSF53187">
    <property type="entry name" value="Zn-dependent exopeptidases"/>
    <property type="match status" value="1"/>
</dbReference>
<comment type="similarity">
    <text evidence="2 8">Belongs to the peptidase M14 family.</text>
</comment>
<feature type="region of interest" description="Disordered" evidence="9">
    <location>
        <begin position="309"/>
        <end position="333"/>
    </location>
</feature>
<dbReference type="GO" id="GO:0005615">
    <property type="term" value="C:extracellular space"/>
    <property type="evidence" value="ECO:0007669"/>
    <property type="project" value="TreeGrafter"/>
</dbReference>
<feature type="active site" description="Proton donor/acceptor" evidence="8">
    <location>
        <position position="314"/>
    </location>
</feature>
<organism evidence="11 12">
    <name type="scientific">Nakamurella multipartita (strain ATCC 700099 / DSM 44233 / CIP 104796 / JCM 9543 / NBRC 105858 / Y-104)</name>
    <name type="common">Microsphaera multipartita</name>
    <dbReference type="NCBI Taxonomy" id="479431"/>
    <lineage>
        <taxon>Bacteria</taxon>
        <taxon>Bacillati</taxon>
        <taxon>Actinomycetota</taxon>
        <taxon>Actinomycetes</taxon>
        <taxon>Nakamurellales</taxon>
        <taxon>Nakamurellaceae</taxon>
        <taxon>Nakamurella</taxon>
    </lineage>
</organism>
<keyword evidence="7" id="KW-0482">Metalloprotease</keyword>
<reference evidence="11 12" key="2">
    <citation type="journal article" date="2010" name="Stand. Genomic Sci.">
        <title>Complete genome sequence of Nakamurella multipartita type strain (Y-104).</title>
        <authorList>
            <person name="Tice H."/>
            <person name="Mayilraj S."/>
            <person name="Sims D."/>
            <person name="Lapidus A."/>
            <person name="Nolan M."/>
            <person name="Lucas S."/>
            <person name="Glavina Del Rio T."/>
            <person name="Copeland A."/>
            <person name="Cheng J.F."/>
            <person name="Meincke L."/>
            <person name="Bruce D."/>
            <person name="Goodwin L."/>
            <person name="Pitluck S."/>
            <person name="Ivanova N."/>
            <person name="Mavromatis K."/>
            <person name="Ovchinnikova G."/>
            <person name="Pati A."/>
            <person name="Chen A."/>
            <person name="Palaniappan K."/>
            <person name="Land M."/>
            <person name="Hauser L."/>
            <person name="Chang Y.J."/>
            <person name="Jeffries C.D."/>
            <person name="Detter J.C."/>
            <person name="Brettin T."/>
            <person name="Rohde M."/>
            <person name="Goker M."/>
            <person name="Bristow J."/>
            <person name="Eisen J.A."/>
            <person name="Markowitz V."/>
            <person name="Hugenholtz P."/>
            <person name="Kyrpides N.C."/>
            <person name="Klenk H.P."/>
            <person name="Chen F."/>
        </authorList>
    </citation>
    <scope>NUCLEOTIDE SEQUENCE [LARGE SCALE GENOMIC DNA]</scope>
    <source>
        <strain evidence="12">ATCC 700099 / DSM 44233 / CIP 104796 / JCM 9543 / NBRC 105858 / Y-104</strain>
    </source>
</reference>
<dbReference type="EMBL" id="CP001737">
    <property type="protein sequence ID" value="ACV80104.1"/>
    <property type="molecule type" value="Genomic_DNA"/>
</dbReference>
<dbReference type="KEGG" id="nml:Namu_3806"/>
<dbReference type="RefSeq" id="WP_015748931.1">
    <property type="nucleotide sequence ID" value="NC_013235.1"/>
</dbReference>
<sequence length="356" mass="38481">MMYRTVAQLAAVLNQVTAGAPELCTLLPLPERSVQGSAVSALRIAAAGPVPVDERPGVLLIAGTHARELMNPDLLVELAVDLVAAQRTGTDIVLGGRTWPAAAVRAMLAAATVYLLPCVNPDGRTYVLTVDDMWRKNRRDNPGTTCDGVDLNRNADILWGVTEGQTSCSPCTDIYCGSGAFSEPENRNVKHLLDTYRIDAFADVHSFSELVIYPWGHAPSQTTDPTQNFRTLTTTTCRPLNRPGYAEYIAPADLARFQAVAGRIVAEIAAVRGRQYSPEPGMTLYPTTGTHSDYAWSRHLADPNLRRTEGYTIETGPSGDDARESFHPRDPEPIKREVESGLLALIQATAATATPA</sequence>
<evidence type="ECO:0000256" key="3">
    <source>
        <dbReference type="ARBA" id="ARBA00022670"/>
    </source>
</evidence>
<dbReference type="GO" id="GO:0006508">
    <property type="term" value="P:proteolysis"/>
    <property type="evidence" value="ECO:0007669"/>
    <property type="project" value="UniProtKB-KW"/>
</dbReference>
<dbReference type="Pfam" id="PF00246">
    <property type="entry name" value="Peptidase_M14"/>
    <property type="match status" value="1"/>
</dbReference>
<evidence type="ECO:0000256" key="4">
    <source>
        <dbReference type="ARBA" id="ARBA00022723"/>
    </source>
</evidence>
<evidence type="ECO:0000256" key="7">
    <source>
        <dbReference type="ARBA" id="ARBA00023049"/>
    </source>
</evidence>
<dbReference type="Gene3D" id="3.40.630.10">
    <property type="entry name" value="Zn peptidases"/>
    <property type="match status" value="1"/>
</dbReference>
<dbReference type="OrthoDB" id="5240362at2"/>
<dbReference type="PANTHER" id="PTHR11705:SF143">
    <property type="entry name" value="SLL0236 PROTEIN"/>
    <property type="match status" value="1"/>
</dbReference>
<dbReference type="Proteomes" id="UP000002218">
    <property type="component" value="Chromosome"/>
</dbReference>
<accession>C8XGA2</accession>
<dbReference type="PANTHER" id="PTHR11705">
    <property type="entry name" value="PROTEASE FAMILY M14 CARBOXYPEPTIDASE A,B"/>
    <property type="match status" value="1"/>
</dbReference>
<proteinExistence type="inferred from homology"/>
<comment type="cofactor">
    <cofactor evidence="1">
        <name>Zn(2+)</name>
        <dbReference type="ChEBI" id="CHEBI:29105"/>
    </cofactor>
</comment>
<dbReference type="InParanoid" id="C8XGA2"/>
<dbReference type="PROSITE" id="PS52035">
    <property type="entry name" value="PEPTIDASE_M14"/>
    <property type="match status" value="1"/>
</dbReference>
<gene>
    <name evidence="11" type="ordered locus">Namu_3806</name>
</gene>
<evidence type="ECO:0000256" key="1">
    <source>
        <dbReference type="ARBA" id="ARBA00001947"/>
    </source>
</evidence>
<dbReference type="PROSITE" id="PS00133">
    <property type="entry name" value="CARBOXYPEPT_ZN_2"/>
    <property type="match status" value="1"/>
</dbReference>
<evidence type="ECO:0000259" key="10">
    <source>
        <dbReference type="PROSITE" id="PS52035"/>
    </source>
</evidence>
<feature type="domain" description="Peptidase M14" evidence="10">
    <location>
        <begin position="2"/>
        <end position="352"/>
    </location>
</feature>
<dbReference type="AlphaFoldDB" id="C8XGA2"/>
<evidence type="ECO:0000256" key="5">
    <source>
        <dbReference type="ARBA" id="ARBA00022801"/>
    </source>
</evidence>
<feature type="compositionally biased region" description="Basic and acidic residues" evidence="9">
    <location>
        <begin position="320"/>
        <end position="333"/>
    </location>
</feature>
<dbReference type="InterPro" id="IPR000834">
    <property type="entry name" value="Peptidase_M14"/>
</dbReference>
<evidence type="ECO:0000313" key="11">
    <source>
        <dbReference type="EMBL" id="ACV80104.1"/>
    </source>
</evidence>
<evidence type="ECO:0000256" key="8">
    <source>
        <dbReference type="PROSITE-ProRule" id="PRU01379"/>
    </source>
</evidence>
<keyword evidence="6" id="KW-0862">Zinc</keyword>
<evidence type="ECO:0000256" key="6">
    <source>
        <dbReference type="ARBA" id="ARBA00022833"/>
    </source>
</evidence>
<dbReference type="STRING" id="479431.Namu_3806"/>
<protein>
    <submittedName>
        <fullName evidence="11">Peptidase M14 carboxypeptidase A</fullName>
    </submittedName>
</protein>
<keyword evidence="12" id="KW-1185">Reference proteome</keyword>
<dbReference type="GO" id="GO:0004181">
    <property type="term" value="F:metallocarboxypeptidase activity"/>
    <property type="evidence" value="ECO:0007669"/>
    <property type="project" value="InterPro"/>
</dbReference>
<keyword evidence="4" id="KW-0479">Metal-binding</keyword>
<keyword evidence="3" id="KW-0645">Protease</keyword>
<dbReference type="HOGENOM" id="CLU_018931_0_0_11"/>
<reference evidence="12" key="1">
    <citation type="submission" date="2009-09" db="EMBL/GenBank/DDBJ databases">
        <title>The complete genome of Nakamurella multipartita DSM 44233.</title>
        <authorList>
            <consortium name="US DOE Joint Genome Institute (JGI-PGF)"/>
            <person name="Lucas S."/>
            <person name="Copeland A."/>
            <person name="Lapidus A."/>
            <person name="Glavina del Rio T."/>
            <person name="Dalin E."/>
            <person name="Tice H."/>
            <person name="Bruce D."/>
            <person name="Goodwin L."/>
            <person name="Pitluck S."/>
            <person name="Kyrpides N."/>
            <person name="Mavromatis K."/>
            <person name="Ivanova N."/>
            <person name="Ovchinnikova G."/>
            <person name="Sims D."/>
            <person name="Meincke L."/>
            <person name="Brettin T."/>
            <person name="Detter J.C."/>
            <person name="Han C."/>
            <person name="Larimer F."/>
            <person name="Land M."/>
            <person name="Hauser L."/>
            <person name="Markowitz V."/>
            <person name="Cheng J.-F."/>
            <person name="Hugenholtz P."/>
            <person name="Woyke T."/>
            <person name="Wu D."/>
            <person name="Klenk H.-P."/>
            <person name="Eisen J.A."/>
        </authorList>
    </citation>
    <scope>NUCLEOTIDE SEQUENCE [LARGE SCALE GENOMIC DNA]</scope>
    <source>
        <strain evidence="12">ATCC 700099 / DSM 44233 / CIP 104796 / JCM 9543 / NBRC 105858 / Y-104</strain>
    </source>
</reference>
<name>C8XGA2_NAKMY</name>
<keyword evidence="11" id="KW-0121">Carboxypeptidase</keyword>
<dbReference type="SMART" id="SM00631">
    <property type="entry name" value="Zn_pept"/>
    <property type="match status" value="1"/>
</dbReference>
<evidence type="ECO:0000256" key="9">
    <source>
        <dbReference type="SAM" id="MobiDB-lite"/>
    </source>
</evidence>
<evidence type="ECO:0000256" key="2">
    <source>
        <dbReference type="ARBA" id="ARBA00005988"/>
    </source>
</evidence>
<dbReference type="PRINTS" id="PR00765">
    <property type="entry name" value="CRBOXYPTASEA"/>
</dbReference>